<reference evidence="3" key="2">
    <citation type="submission" date="2015-01" db="EMBL/GenBank/DDBJ databases">
        <title>Evolutionary Origins and Diversification of the Mycorrhizal Mutualists.</title>
        <authorList>
            <consortium name="DOE Joint Genome Institute"/>
            <consortium name="Mycorrhizal Genomics Consortium"/>
            <person name="Kohler A."/>
            <person name="Kuo A."/>
            <person name="Nagy L.G."/>
            <person name="Floudas D."/>
            <person name="Copeland A."/>
            <person name="Barry K.W."/>
            <person name="Cichocki N."/>
            <person name="Veneault-Fourrey C."/>
            <person name="LaButti K."/>
            <person name="Lindquist E.A."/>
            <person name="Lipzen A."/>
            <person name="Lundell T."/>
            <person name="Morin E."/>
            <person name="Murat C."/>
            <person name="Riley R."/>
            <person name="Ohm R."/>
            <person name="Sun H."/>
            <person name="Tunlid A."/>
            <person name="Henrissat B."/>
            <person name="Grigoriev I.V."/>
            <person name="Hibbett D.S."/>
            <person name="Martin F."/>
        </authorList>
    </citation>
    <scope>NUCLEOTIDE SEQUENCE [LARGE SCALE GENOMIC DNA]</scope>
    <source>
        <strain evidence="3">Marx 270</strain>
    </source>
</reference>
<organism evidence="2 3">
    <name type="scientific">Pisolithus tinctorius Marx 270</name>
    <dbReference type="NCBI Taxonomy" id="870435"/>
    <lineage>
        <taxon>Eukaryota</taxon>
        <taxon>Fungi</taxon>
        <taxon>Dikarya</taxon>
        <taxon>Basidiomycota</taxon>
        <taxon>Agaricomycotina</taxon>
        <taxon>Agaricomycetes</taxon>
        <taxon>Agaricomycetidae</taxon>
        <taxon>Boletales</taxon>
        <taxon>Sclerodermatineae</taxon>
        <taxon>Pisolithaceae</taxon>
        <taxon>Pisolithus</taxon>
    </lineage>
</organism>
<protein>
    <submittedName>
        <fullName evidence="2">Uncharacterized protein</fullName>
    </submittedName>
</protein>
<dbReference type="HOGENOM" id="CLU_620509_0_0_1"/>
<feature type="compositionally biased region" description="Polar residues" evidence="1">
    <location>
        <begin position="130"/>
        <end position="142"/>
    </location>
</feature>
<gene>
    <name evidence="2" type="ORF">M404DRAFT_452985</name>
</gene>
<proteinExistence type="predicted"/>
<accession>A0A0C3PIL1</accession>
<reference evidence="2 3" key="1">
    <citation type="submission" date="2014-04" db="EMBL/GenBank/DDBJ databases">
        <authorList>
            <consortium name="DOE Joint Genome Institute"/>
            <person name="Kuo A."/>
            <person name="Kohler A."/>
            <person name="Costa M.D."/>
            <person name="Nagy L.G."/>
            <person name="Floudas D."/>
            <person name="Copeland A."/>
            <person name="Barry K.W."/>
            <person name="Cichocki N."/>
            <person name="Veneault-Fourrey C."/>
            <person name="LaButti K."/>
            <person name="Lindquist E.A."/>
            <person name="Lipzen A."/>
            <person name="Lundell T."/>
            <person name="Morin E."/>
            <person name="Murat C."/>
            <person name="Sun H."/>
            <person name="Tunlid A."/>
            <person name="Henrissat B."/>
            <person name="Grigoriev I.V."/>
            <person name="Hibbett D.S."/>
            <person name="Martin F."/>
            <person name="Nordberg H.P."/>
            <person name="Cantor M.N."/>
            <person name="Hua S.X."/>
        </authorList>
    </citation>
    <scope>NUCLEOTIDE SEQUENCE [LARGE SCALE GENOMIC DNA]</scope>
    <source>
        <strain evidence="2 3">Marx 270</strain>
    </source>
</reference>
<feature type="compositionally biased region" description="Polar residues" evidence="1">
    <location>
        <begin position="52"/>
        <end position="66"/>
    </location>
</feature>
<keyword evidence="3" id="KW-1185">Reference proteome</keyword>
<evidence type="ECO:0000313" key="3">
    <source>
        <dbReference type="Proteomes" id="UP000054217"/>
    </source>
</evidence>
<feature type="compositionally biased region" description="Basic and acidic residues" evidence="1">
    <location>
        <begin position="333"/>
        <end position="347"/>
    </location>
</feature>
<feature type="region of interest" description="Disordered" evidence="1">
    <location>
        <begin position="123"/>
        <end position="222"/>
    </location>
</feature>
<dbReference type="EMBL" id="KN831945">
    <property type="protein sequence ID" value="KIO13960.1"/>
    <property type="molecule type" value="Genomic_DNA"/>
</dbReference>
<feature type="compositionally biased region" description="Polar residues" evidence="1">
    <location>
        <begin position="429"/>
        <end position="451"/>
    </location>
</feature>
<dbReference type="InParanoid" id="A0A0C3PIL1"/>
<feature type="compositionally biased region" description="Low complexity" evidence="1">
    <location>
        <begin position="199"/>
        <end position="215"/>
    </location>
</feature>
<dbReference type="AlphaFoldDB" id="A0A0C3PIL1"/>
<feature type="region of interest" description="Disordered" evidence="1">
    <location>
        <begin position="330"/>
        <end position="499"/>
    </location>
</feature>
<feature type="compositionally biased region" description="Polar residues" evidence="1">
    <location>
        <begin position="366"/>
        <end position="375"/>
    </location>
</feature>
<dbReference type="Proteomes" id="UP000054217">
    <property type="component" value="Unassembled WGS sequence"/>
</dbReference>
<evidence type="ECO:0000256" key="1">
    <source>
        <dbReference type="SAM" id="MobiDB-lite"/>
    </source>
</evidence>
<sequence length="499" mass="51629">MKSSGCSLPVVGSADWATSRERPGTRSAPAWNTIAAKGSTNQQSAPKPAVPPTNSKIKQPASTPVGNSRAKVPAVGGGPLVVKGSNVCKLCLGRSLYFIAMQTFFHAGRADVGQGVNPPKVVPVNWECSPGSSRQGTPEQRQSTASSSSTSVNQPPTGLPSKENAWNTGRPGLVVSDHRGKTTKPVSAPSGAPFVPDRTTNASCSSTGSSPSVSTPDTESGCNDVCKDPRIVHIQISESFEEEFHGIGIREGGEISDDDEYLAELDAVAPGSLDTAAGTWDGVHPQPTGSWDDAAVSQQEPQKKEVCSVHGVICKKGICAEHGKKKAAAKRLQKAEEAAKQKQEKTGKKGKAPAGNGARSRGGGPTTSANAQNNPYRGAGAPVKKNWRGAPRAIVSPAALEQREAATQPVENANGWGDDEVDAAGGSDEPTTQNTETASDAASNDGWNASEVSYDPWAPAKKGMSWAEEVEAASAAGSDGGGRSGVRAKRGRGARRGRK</sequence>
<dbReference type="OrthoDB" id="3243413at2759"/>
<feature type="region of interest" description="Disordered" evidence="1">
    <location>
        <begin position="1"/>
        <end position="70"/>
    </location>
</feature>
<evidence type="ECO:0000313" key="2">
    <source>
        <dbReference type="EMBL" id="KIO13960.1"/>
    </source>
</evidence>
<name>A0A0C3PIL1_PISTI</name>
<feature type="compositionally biased region" description="Basic residues" evidence="1">
    <location>
        <begin position="486"/>
        <end position="499"/>
    </location>
</feature>